<dbReference type="SUPFAM" id="SSF54928">
    <property type="entry name" value="RNA-binding domain, RBD"/>
    <property type="match status" value="1"/>
</dbReference>
<feature type="domain" description="RRM" evidence="3">
    <location>
        <begin position="44"/>
        <end position="121"/>
    </location>
</feature>
<dbReference type="OMA" id="SHRDGEC"/>
<dbReference type="InterPro" id="IPR035979">
    <property type="entry name" value="RBD_domain_sf"/>
</dbReference>
<proteinExistence type="predicted"/>
<dbReference type="CDD" id="cd00590">
    <property type="entry name" value="RRM_SF"/>
    <property type="match status" value="1"/>
</dbReference>
<dbReference type="VEuPathDB" id="TriTrypDB:TvY486_0700990"/>
<sequence>MSEGAVTADVPSVRRVRRMRSHFERLVRPDDIAPGEPMPSIEGWVLFLSNLPPNTTSDHIQDLILSHRDGECGPVREVRVLLDKNCSCCGYALVELERRESFEMALKELDGIVIPFADGEPPNGEDAWRLRAAPTFLGEADDDEDHVAGGKRERE</sequence>
<evidence type="ECO:0000313" key="4">
    <source>
        <dbReference type="EMBL" id="CCC48756.1"/>
    </source>
</evidence>
<evidence type="ECO:0000259" key="3">
    <source>
        <dbReference type="PROSITE" id="PS50102"/>
    </source>
</evidence>
<accession>G0TXR4</accession>
<feature type="compositionally biased region" description="Basic and acidic residues" evidence="2">
    <location>
        <begin position="146"/>
        <end position="155"/>
    </location>
</feature>
<dbReference type="GO" id="GO:0003723">
    <property type="term" value="F:RNA binding"/>
    <property type="evidence" value="ECO:0007669"/>
    <property type="project" value="UniProtKB-UniRule"/>
</dbReference>
<evidence type="ECO:0000256" key="2">
    <source>
        <dbReference type="SAM" id="MobiDB-lite"/>
    </source>
</evidence>
<organism evidence="4">
    <name type="scientific">Trypanosoma vivax (strain Y486)</name>
    <dbReference type="NCBI Taxonomy" id="1055687"/>
    <lineage>
        <taxon>Eukaryota</taxon>
        <taxon>Discoba</taxon>
        <taxon>Euglenozoa</taxon>
        <taxon>Kinetoplastea</taxon>
        <taxon>Metakinetoplastina</taxon>
        <taxon>Trypanosomatida</taxon>
        <taxon>Trypanosomatidae</taxon>
        <taxon>Trypanosoma</taxon>
        <taxon>Duttonella</taxon>
    </lineage>
</organism>
<dbReference type="EMBL" id="HE573023">
    <property type="protein sequence ID" value="CCC48756.1"/>
    <property type="molecule type" value="Genomic_DNA"/>
</dbReference>
<evidence type="ECO:0000256" key="1">
    <source>
        <dbReference type="PROSITE-ProRule" id="PRU00176"/>
    </source>
</evidence>
<keyword evidence="1" id="KW-0694">RNA-binding</keyword>
<dbReference type="SMART" id="SM00360">
    <property type="entry name" value="RRM"/>
    <property type="match status" value="1"/>
</dbReference>
<reference evidence="4" key="1">
    <citation type="journal article" date="2012" name="Proc. Natl. Acad. Sci. U.S.A.">
        <title>Antigenic diversity is generated by distinct evolutionary mechanisms in African trypanosome species.</title>
        <authorList>
            <person name="Jackson A.P."/>
            <person name="Berry A."/>
            <person name="Aslett M."/>
            <person name="Allison H.C."/>
            <person name="Burton P."/>
            <person name="Vavrova-Anderson J."/>
            <person name="Brown R."/>
            <person name="Browne H."/>
            <person name="Corton N."/>
            <person name="Hauser H."/>
            <person name="Gamble J."/>
            <person name="Gilderthorp R."/>
            <person name="Marcello L."/>
            <person name="McQuillan J."/>
            <person name="Otto T.D."/>
            <person name="Quail M.A."/>
            <person name="Sanders M.J."/>
            <person name="van Tonder A."/>
            <person name="Ginger M.L."/>
            <person name="Field M.C."/>
            <person name="Barry J.D."/>
            <person name="Hertz-Fowler C."/>
            <person name="Berriman M."/>
        </authorList>
    </citation>
    <scope>NUCLEOTIDE SEQUENCE</scope>
    <source>
        <strain evidence="4">Y486</strain>
    </source>
</reference>
<protein>
    <recommendedName>
        <fullName evidence="3">RRM domain-containing protein</fullName>
    </recommendedName>
</protein>
<gene>
    <name evidence="4" type="ORF">TVY486_0700990</name>
</gene>
<dbReference type="Pfam" id="PF00076">
    <property type="entry name" value="RRM_1"/>
    <property type="match status" value="1"/>
</dbReference>
<feature type="region of interest" description="Disordered" evidence="2">
    <location>
        <begin position="135"/>
        <end position="155"/>
    </location>
</feature>
<dbReference type="InterPro" id="IPR012677">
    <property type="entry name" value="Nucleotide-bd_a/b_plait_sf"/>
</dbReference>
<dbReference type="Gene3D" id="3.30.70.330">
    <property type="match status" value="1"/>
</dbReference>
<dbReference type="AlphaFoldDB" id="G0TXR4"/>
<dbReference type="PROSITE" id="PS50102">
    <property type="entry name" value="RRM"/>
    <property type="match status" value="1"/>
</dbReference>
<name>G0TXR4_TRYVY</name>
<dbReference type="InterPro" id="IPR000504">
    <property type="entry name" value="RRM_dom"/>
</dbReference>